<evidence type="ECO:0000256" key="6">
    <source>
        <dbReference type="ARBA" id="ARBA00023136"/>
    </source>
</evidence>
<dbReference type="eggNOG" id="COG2233">
    <property type="taxonomic scope" value="Bacteria"/>
</dbReference>
<dbReference type="Proteomes" id="UP000004001">
    <property type="component" value="Unassembled WGS sequence"/>
</dbReference>
<dbReference type="GO" id="GO:0042907">
    <property type="term" value="F:xanthine transmembrane transporter activity"/>
    <property type="evidence" value="ECO:0007669"/>
    <property type="project" value="TreeGrafter"/>
</dbReference>
<feature type="transmembrane region" description="Helical" evidence="7">
    <location>
        <begin position="181"/>
        <end position="202"/>
    </location>
</feature>
<feature type="transmembrane region" description="Helical" evidence="7">
    <location>
        <begin position="420"/>
        <end position="436"/>
    </location>
</feature>
<dbReference type="AlphaFoldDB" id="D1VYF5"/>
<dbReference type="NCBIfam" id="TIGR00801">
    <property type="entry name" value="ncs2"/>
    <property type="match status" value="1"/>
</dbReference>
<protein>
    <submittedName>
        <fullName evidence="8">Putative permease</fullName>
    </submittedName>
</protein>
<feature type="transmembrane region" description="Helical" evidence="7">
    <location>
        <begin position="386"/>
        <end position="408"/>
    </location>
</feature>
<dbReference type="Pfam" id="PF00860">
    <property type="entry name" value="Xan_ur_permease"/>
    <property type="match status" value="1"/>
</dbReference>
<keyword evidence="5 7" id="KW-1133">Transmembrane helix</keyword>
<evidence type="ECO:0000256" key="5">
    <source>
        <dbReference type="ARBA" id="ARBA00022989"/>
    </source>
</evidence>
<proteinExistence type="inferred from homology"/>
<feature type="transmembrane region" description="Helical" evidence="7">
    <location>
        <begin position="44"/>
        <end position="66"/>
    </location>
</feature>
<feature type="transmembrane region" description="Helical" evidence="7">
    <location>
        <begin position="152"/>
        <end position="169"/>
    </location>
</feature>
<evidence type="ECO:0000256" key="2">
    <source>
        <dbReference type="ARBA" id="ARBA00008821"/>
    </source>
</evidence>
<keyword evidence="4 7" id="KW-0812">Transmembrane</keyword>
<keyword evidence="9" id="KW-1185">Reference proteome</keyword>
<feature type="transmembrane region" description="Helical" evidence="7">
    <location>
        <begin position="466"/>
        <end position="485"/>
    </location>
</feature>
<dbReference type="PANTHER" id="PTHR42810">
    <property type="entry name" value="PURINE PERMEASE C1399.01C-RELATED"/>
    <property type="match status" value="1"/>
</dbReference>
<accession>D1VYF5</accession>
<feature type="transmembrane region" description="Helical" evidence="7">
    <location>
        <begin position="491"/>
        <end position="511"/>
    </location>
</feature>
<sequence length="522" mass="56383">MMRKIFLSFIGYIVYDLTRCAYIYNKVYMVTQFVSTVQRYSFFQTMAINNSNLCIIKELFVFLYLRMNNIQLTPFRKGVVGVQFLFVAFGATVLVPLLVGLDPATALFTAGIGTFIFHLVTKGKVPIFLGSSFAFIAPIIEASKMWGMPGTLAGIAGVALVYFLMSALVKWQGRKLLNRLFPPVVIGPVIILIGLSLSGSAVNMAKENWLLAFVALVTAITVLMMGKGLLKLVPIVCGIIVGFIVAALLGEVDFSKVQSAAWFALPGSLSNFHWPEFAWKPFIYMIPVAIAPVIEHIGDVYVVGAVAGKDFVEEPGLHRTMLGDGLACLAACFFGGPPVTTYSEVTGAMQITKVTHPQVIRISALTALVFSVIGKLSALLQSIPQAVLGGIMLLLFGTIASVGVQNLIQHKVDMNHQRNVIIVSVTLTLGIGGAILDFTLRGILIGVLMVICLMYANSLKSNRWKALCCIIGGILASLVVFFYLPGGEGELTKMSGIGLSAIVGVVLNLVLPKDKEEEMREG</sequence>
<dbReference type="GO" id="GO:0005886">
    <property type="term" value="C:plasma membrane"/>
    <property type="evidence" value="ECO:0007669"/>
    <property type="project" value="TreeGrafter"/>
</dbReference>
<dbReference type="InterPro" id="IPR006043">
    <property type="entry name" value="NCS2"/>
</dbReference>
<evidence type="ECO:0000256" key="1">
    <source>
        <dbReference type="ARBA" id="ARBA00004141"/>
    </source>
</evidence>
<feature type="transmembrane region" description="Helical" evidence="7">
    <location>
        <begin position="208"/>
        <end position="225"/>
    </location>
</feature>
<dbReference type="InterPro" id="IPR006042">
    <property type="entry name" value="Xan_ur_permease"/>
</dbReference>
<dbReference type="PANTHER" id="PTHR42810:SF2">
    <property type="entry name" value="PURINE PERMEASE C1399.01C-RELATED"/>
    <property type="match status" value="1"/>
</dbReference>
<keyword evidence="6 7" id="KW-0472">Membrane</keyword>
<keyword evidence="3" id="KW-0813">Transport</keyword>
<comment type="similarity">
    <text evidence="2">Belongs to the nucleobase:cation symporter-2 (NCS2) (TC 2.A.40) family.</text>
</comment>
<feature type="transmembrane region" description="Helical" evidence="7">
    <location>
        <begin position="78"/>
        <end position="98"/>
    </location>
</feature>
<evidence type="ECO:0000313" key="8">
    <source>
        <dbReference type="EMBL" id="EFA97869.1"/>
    </source>
</evidence>
<feature type="transmembrane region" description="Helical" evidence="7">
    <location>
        <begin position="359"/>
        <end position="380"/>
    </location>
</feature>
<dbReference type="EMBL" id="ADEF01000021">
    <property type="protein sequence ID" value="EFA97869.1"/>
    <property type="molecule type" value="Genomic_DNA"/>
</dbReference>
<gene>
    <name evidence="8" type="ORF">HMPREF9019_1680</name>
</gene>
<evidence type="ECO:0000256" key="3">
    <source>
        <dbReference type="ARBA" id="ARBA00022448"/>
    </source>
</evidence>
<organism evidence="8 9">
    <name type="scientific">Hoylesella timonensis CRIS 5C-B1</name>
    <dbReference type="NCBI Taxonomy" id="679189"/>
    <lineage>
        <taxon>Bacteria</taxon>
        <taxon>Pseudomonadati</taxon>
        <taxon>Bacteroidota</taxon>
        <taxon>Bacteroidia</taxon>
        <taxon>Bacteroidales</taxon>
        <taxon>Prevotellaceae</taxon>
        <taxon>Hoylesella</taxon>
    </lineage>
</organism>
<evidence type="ECO:0000256" key="7">
    <source>
        <dbReference type="SAM" id="Phobius"/>
    </source>
</evidence>
<comment type="subcellular location">
    <subcellularLocation>
        <location evidence="1">Membrane</location>
        <topology evidence="1">Multi-pass membrane protein</topology>
    </subcellularLocation>
</comment>
<feature type="transmembrane region" description="Helical" evidence="7">
    <location>
        <begin position="442"/>
        <end position="459"/>
    </location>
</feature>
<comment type="caution">
    <text evidence="8">The sequence shown here is derived from an EMBL/GenBank/DDBJ whole genome shotgun (WGS) entry which is preliminary data.</text>
</comment>
<dbReference type="PROSITE" id="PS01116">
    <property type="entry name" value="XANTH_URACIL_PERMASE"/>
    <property type="match status" value="1"/>
</dbReference>
<name>D1VYF5_9BACT</name>
<evidence type="ECO:0000313" key="9">
    <source>
        <dbReference type="Proteomes" id="UP000004001"/>
    </source>
</evidence>
<reference evidence="8 9" key="1">
    <citation type="submission" date="2009-12" db="EMBL/GenBank/DDBJ databases">
        <title>Genome Sequence of Prevotella timonensis CRIS 5C-B1.</title>
        <authorList>
            <person name="Durkin A.S."/>
            <person name="Madupu R."/>
            <person name="Torralba M."/>
            <person name="Methe B."/>
            <person name="Sutton G."/>
            <person name="Strausberg R.L."/>
            <person name="Nelson K.E."/>
        </authorList>
    </citation>
    <scope>NUCLEOTIDE SEQUENCE [LARGE SCALE GENOMIC DNA]</scope>
    <source>
        <strain evidence="8 9">CRIS 5C-B1</strain>
    </source>
</reference>
<feature type="transmembrane region" description="Helical" evidence="7">
    <location>
        <begin position="232"/>
        <end position="250"/>
    </location>
</feature>
<evidence type="ECO:0000256" key="4">
    <source>
        <dbReference type="ARBA" id="ARBA00022692"/>
    </source>
</evidence>